<dbReference type="CDD" id="cd10291">
    <property type="entry name" value="GST_C_YfcG_like"/>
    <property type="match status" value="1"/>
</dbReference>
<dbReference type="InterPro" id="IPR010987">
    <property type="entry name" value="Glutathione-S-Trfase_C-like"/>
</dbReference>
<dbReference type="Gene3D" id="3.40.30.10">
    <property type="entry name" value="Glutaredoxin"/>
    <property type="match status" value="1"/>
</dbReference>
<sequence>MIDLYYWPTPNGWKISIALEEMGLDYTVKPVNIGRGEQFDPEFLKISPNNRMPAIVDHDPPGGGAPVSVFETGAILIYLAEKTGRFMPTDLRGRMTVIEWVMWQMSGLGPMLGQNGHFKFYAPETLPYAQERYGNEVLRLFGVMDRRLEGRDYLCDEYSIADMACWPWVITYKKQEIDLDQFPHVRAWYDRLKVRPALRRGYMVGRELGKPSGKWDEEARKNLMPNPTLPQKTD</sequence>
<evidence type="ECO:0000256" key="1">
    <source>
        <dbReference type="SAM" id="MobiDB-lite"/>
    </source>
</evidence>
<accession>A0ABQ5U4D0</accession>
<dbReference type="Gene3D" id="1.20.1050.10">
    <property type="match status" value="1"/>
</dbReference>
<dbReference type="SFLD" id="SFLDG00358">
    <property type="entry name" value="Main_(cytGST)"/>
    <property type="match status" value="1"/>
</dbReference>
<evidence type="ECO:0000259" key="2">
    <source>
        <dbReference type="PROSITE" id="PS50404"/>
    </source>
</evidence>
<dbReference type="PANTHER" id="PTHR44051:SF19">
    <property type="entry name" value="DISULFIDE-BOND OXIDOREDUCTASE YFCG"/>
    <property type="match status" value="1"/>
</dbReference>
<dbReference type="RefSeq" id="WP_169560654.1">
    <property type="nucleotide sequence ID" value="NZ_BSNF01000006.1"/>
</dbReference>
<dbReference type="PANTHER" id="PTHR44051">
    <property type="entry name" value="GLUTATHIONE S-TRANSFERASE-RELATED"/>
    <property type="match status" value="1"/>
</dbReference>
<reference evidence="4" key="1">
    <citation type="journal article" date="2014" name="Int. J. Syst. Evol. Microbiol.">
        <title>Complete genome of a new Firmicutes species belonging to the dominant human colonic microbiota ('Ruminococcus bicirculans') reveals two chromosomes and a selective capacity to utilize plant glucans.</title>
        <authorList>
            <consortium name="NISC Comparative Sequencing Program"/>
            <person name="Wegmann U."/>
            <person name="Louis P."/>
            <person name="Goesmann A."/>
            <person name="Henrissat B."/>
            <person name="Duncan S.H."/>
            <person name="Flint H.J."/>
        </authorList>
    </citation>
    <scope>NUCLEOTIDE SEQUENCE</scope>
    <source>
        <strain evidence="4">NBRC 103408</strain>
    </source>
</reference>
<dbReference type="SFLD" id="SFLDG01151">
    <property type="entry name" value="Main.2:_Nu-like"/>
    <property type="match status" value="1"/>
</dbReference>
<dbReference type="SFLD" id="SFLDS00019">
    <property type="entry name" value="Glutathione_Transferase_(cytos"/>
    <property type="match status" value="1"/>
</dbReference>
<evidence type="ECO:0000259" key="3">
    <source>
        <dbReference type="PROSITE" id="PS50405"/>
    </source>
</evidence>
<protein>
    <submittedName>
        <fullName evidence="4">Thiol:disulfide oxidoreductase</fullName>
    </submittedName>
</protein>
<reference evidence="4" key="2">
    <citation type="submission" date="2023-01" db="EMBL/GenBank/DDBJ databases">
        <title>Draft genome sequence of Sneathiella chinensis strain NBRC 103408.</title>
        <authorList>
            <person name="Sun Q."/>
            <person name="Mori K."/>
        </authorList>
    </citation>
    <scope>NUCLEOTIDE SEQUENCE</scope>
    <source>
        <strain evidence="4">NBRC 103408</strain>
    </source>
</reference>
<dbReference type="InterPro" id="IPR036249">
    <property type="entry name" value="Thioredoxin-like_sf"/>
</dbReference>
<keyword evidence="5" id="KW-1185">Reference proteome</keyword>
<feature type="region of interest" description="Disordered" evidence="1">
    <location>
        <begin position="210"/>
        <end position="234"/>
    </location>
</feature>
<comment type="caution">
    <text evidence="4">The sequence shown here is derived from an EMBL/GenBank/DDBJ whole genome shotgun (WGS) entry which is preliminary data.</text>
</comment>
<evidence type="ECO:0000313" key="4">
    <source>
        <dbReference type="EMBL" id="GLQ06530.1"/>
    </source>
</evidence>
<dbReference type="PROSITE" id="PS50404">
    <property type="entry name" value="GST_NTER"/>
    <property type="match status" value="1"/>
</dbReference>
<dbReference type="InterPro" id="IPR036282">
    <property type="entry name" value="Glutathione-S-Trfase_C_sf"/>
</dbReference>
<gene>
    <name evidence="4" type="ORF">GCM10007924_17510</name>
</gene>
<organism evidence="4 5">
    <name type="scientific">Sneathiella chinensis</name>
    <dbReference type="NCBI Taxonomy" id="349750"/>
    <lineage>
        <taxon>Bacteria</taxon>
        <taxon>Pseudomonadati</taxon>
        <taxon>Pseudomonadota</taxon>
        <taxon>Alphaproteobacteria</taxon>
        <taxon>Sneathiellales</taxon>
        <taxon>Sneathiellaceae</taxon>
        <taxon>Sneathiella</taxon>
    </lineage>
</organism>
<dbReference type="SUPFAM" id="SSF47616">
    <property type="entry name" value="GST C-terminal domain-like"/>
    <property type="match status" value="1"/>
</dbReference>
<dbReference type="InterPro" id="IPR004045">
    <property type="entry name" value="Glutathione_S-Trfase_N"/>
</dbReference>
<dbReference type="Pfam" id="PF02798">
    <property type="entry name" value="GST_N"/>
    <property type="match status" value="1"/>
</dbReference>
<dbReference type="EMBL" id="BSNF01000006">
    <property type="protein sequence ID" value="GLQ06530.1"/>
    <property type="molecule type" value="Genomic_DNA"/>
</dbReference>
<dbReference type="PROSITE" id="PS50405">
    <property type="entry name" value="GST_CTER"/>
    <property type="match status" value="1"/>
</dbReference>
<dbReference type="InterPro" id="IPR040079">
    <property type="entry name" value="Glutathione_S-Trfase"/>
</dbReference>
<dbReference type="Proteomes" id="UP001161409">
    <property type="component" value="Unassembled WGS sequence"/>
</dbReference>
<evidence type="ECO:0000313" key="5">
    <source>
        <dbReference type="Proteomes" id="UP001161409"/>
    </source>
</evidence>
<proteinExistence type="predicted"/>
<feature type="domain" description="GST C-terminal" evidence="3">
    <location>
        <begin position="90"/>
        <end position="212"/>
    </location>
</feature>
<feature type="compositionally biased region" description="Basic and acidic residues" evidence="1">
    <location>
        <begin position="210"/>
        <end position="221"/>
    </location>
</feature>
<name>A0ABQ5U4D0_9PROT</name>
<dbReference type="Pfam" id="PF13410">
    <property type="entry name" value="GST_C_2"/>
    <property type="match status" value="1"/>
</dbReference>
<feature type="domain" description="GST N-terminal" evidence="2">
    <location>
        <begin position="1"/>
        <end position="87"/>
    </location>
</feature>
<dbReference type="CDD" id="cd03048">
    <property type="entry name" value="GST_N_Ure2p_like"/>
    <property type="match status" value="1"/>
</dbReference>
<dbReference type="SUPFAM" id="SSF52833">
    <property type="entry name" value="Thioredoxin-like"/>
    <property type="match status" value="1"/>
</dbReference>